<sequence length="220" mass="26255">MKMNKAPVNVQPTINFREVIGKGYNRFWHSKNFYRVCKGSRGSKKSKTTVINLTKRLMQYPWANILVIRRFSNTLKQSCYTDFKWAVYRLKVQHLFKFNESMPEITYTPTGQKILFRGLDSPLKITSITVNVGILCWAWFEEAYEIEDQHKFETVVESIRGSYDSPDFFKQITVTFNPWSENHWLKSYFFDEDTQAYDTFAITTTYKCNEWLDEQDRARY</sequence>
<comment type="caution">
    <text evidence="2">The sequence shown here is derived from an EMBL/GenBank/DDBJ whole genome shotgun (WGS) entry which is preliminary data.</text>
</comment>
<dbReference type="Proteomes" id="UP000224203">
    <property type="component" value="Unassembled WGS sequence"/>
</dbReference>
<dbReference type="PANTHER" id="PTHR39184">
    <property type="match status" value="1"/>
</dbReference>
<organism evidence="2 3">
    <name type="scientific">Bacillus cereus</name>
    <dbReference type="NCBI Taxonomy" id="1396"/>
    <lineage>
        <taxon>Bacteria</taxon>
        <taxon>Bacillati</taxon>
        <taxon>Bacillota</taxon>
        <taxon>Bacilli</taxon>
        <taxon>Bacillales</taxon>
        <taxon>Bacillaceae</taxon>
        <taxon>Bacillus</taxon>
        <taxon>Bacillus cereus group</taxon>
    </lineage>
</organism>
<dbReference type="Gene3D" id="3.40.50.300">
    <property type="entry name" value="P-loop containing nucleotide triphosphate hydrolases"/>
    <property type="match status" value="1"/>
</dbReference>
<evidence type="ECO:0000313" key="3">
    <source>
        <dbReference type="Proteomes" id="UP000224203"/>
    </source>
</evidence>
<dbReference type="RefSeq" id="WP_218944408.1">
    <property type="nucleotide sequence ID" value="NZ_NULI01000276.1"/>
</dbReference>
<feature type="non-terminal residue" evidence="2">
    <location>
        <position position="220"/>
    </location>
</feature>
<accession>A0A9X7CH67</accession>
<protein>
    <submittedName>
        <fullName evidence="2">PBSX family phage terminase large subunit</fullName>
    </submittedName>
</protein>
<proteinExistence type="predicted"/>
<dbReference type="Pfam" id="PF04466">
    <property type="entry name" value="Terminase_3"/>
    <property type="match status" value="1"/>
</dbReference>
<evidence type="ECO:0000259" key="1">
    <source>
        <dbReference type="Pfam" id="PF04466"/>
    </source>
</evidence>
<evidence type="ECO:0000313" key="2">
    <source>
        <dbReference type="EMBL" id="PGS64024.1"/>
    </source>
</evidence>
<dbReference type="EMBL" id="NULI01000276">
    <property type="protein sequence ID" value="PGS64024.1"/>
    <property type="molecule type" value="Genomic_DNA"/>
</dbReference>
<dbReference type="PANTHER" id="PTHR39184:SF1">
    <property type="entry name" value="PBSX PHAGE TERMINASE LARGE SUBUNIT"/>
    <property type="match status" value="1"/>
</dbReference>
<dbReference type="InterPro" id="IPR027417">
    <property type="entry name" value="P-loop_NTPase"/>
</dbReference>
<dbReference type="InterPro" id="IPR035412">
    <property type="entry name" value="Terminase_L_N"/>
</dbReference>
<feature type="domain" description="Phage terminase large subunit N-terminal" evidence="1">
    <location>
        <begin position="32"/>
        <end position="217"/>
    </location>
</feature>
<gene>
    <name evidence="2" type="ORF">COC69_30910</name>
</gene>
<dbReference type="AlphaFoldDB" id="A0A9X7CH67"/>
<reference evidence="2 3" key="1">
    <citation type="submission" date="2017-09" db="EMBL/GenBank/DDBJ databases">
        <title>Large-scale bioinformatics analysis of Bacillus genomes uncovers conserved roles of natural products in bacterial physiology.</title>
        <authorList>
            <consortium name="Agbiome Team Llc"/>
            <person name="Bleich R.M."/>
            <person name="Grubbs K.J."/>
            <person name="Santa Maria K.C."/>
            <person name="Allen S.E."/>
            <person name="Farag S."/>
            <person name="Shank E.A."/>
            <person name="Bowers A."/>
        </authorList>
    </citation>
    <scope>NUCLEOTIDE SEQUENCE [LARGE SCALE GENOMIC DNA]</scope>
    <source>
        <strain evidence="2 3">AFS041711</strain>
    </source>
</reference>
<dbReference type="InterPro" id="IPR052380">
    <property type="entry name" value="Viral_DNA_packaging_terminase"/>
</dbReference>
<name>A0A9X7CH67_BACCE</name>